<evidence type="ECO:0000256" key="11">
    <source>
        <dbReference type="ARBA" id="ARBA00022840"/>
    </source>
</evidence>
<keyword evidence="12 13" id="KW-0324">Glycolysis</keyword>
<feature type="binding site" evidence="14">
    <location>
        <position position="37"/>
    </location>
    <ligand>
        <name>(2R)-3-phosphoglycerate</name>
        <dbReference type="ChEBI" id="CHEBI:58272"/>
    </ligand>
</feature>
<feature type="binding site" evidence="13">
    <location>
        <position position="294"/>
    </location>
    <ligand>
        <name>ATP</name>
        <dbReference type="ChEBI" id="CHEBI:30616"/>
    </ligand>
</feature>
<feature type="binding site" evidence="13 15">
    <location>
        <position position="325"/>
    </location>
    <ligand>
        <name>ATP</name>
        <dbReference type="ChEBI" id="CHEBI:30616"/>
    </ligand>
</feature>
<comment type="similarity">
    <text evidence="3 13 16">Belongs to the phosphoglycerate kinase family.</text>
</comment>
<dbReference type="InterPro" id="IPR015824">
    <property type="entry name" value="Phosphoglycerate_kinase_N"/>
</dbReference>
<keyword evidence="10 13" id="KW-0418">Kinase</keyword>
<evidence type="ECO:0000256" key="6">
    <source>
        <dbReference type="ARBA" id="ARBA00016471"/>
    </source>
</evidence>
<accession>Q7X393</accession>
<evidence type="ECO:0000256" key="5">
    <source>
        <dbReference type="ARBA" id="ARBA00013061"/>
    </source>
</evidence>
<dbReference type="PIRSF" id="PIRSF000724">
    <property type="entry name" value="Pgk"/>
    <property type="match status" value="1"/>
</dbReference>
<dbReference type="InterPro" id="IPR036043">
    <property type="entry name" value="Phosphoglycerate_kinase_sf"/>
</dbReference>
<dbReference type="UniPathway" id="UPA00109">
    <property type="reaction ID" value="UER00185"/>
</dbReference>
<feature type="binding site" evidence="14">
    <location>
        <position position="119"/>
    </location>
    <ligand>
        <name>(2R)-3-phosphoglycerate</name>
        <dbReference type="ChEBI" id="CHEBI:58272"/>
    </ligand>
</feature>
<dbReference type="PRINTS" id="PR00477">
    <property type="entry name" value="PHGLYCKINASE"/>
</dbReference>
<dbReference type="GO" id="GO:0006096">
    <property type="term" value="P:glycolytic process"/>
    <property type="evidence" value="ECO:0007669"/>
    <property type="project" value="UniProtKB-UniRule"/>
</dbReference>
<dbReference type="InterPro" id="IPR001576">
    <property type="entry name" value="Phosphoglycerate_kinase"/>
</dbReference>
<dbReference type="AlphaFoldDB" id="Q7X393"/>
<keyword evidence="7 13" id="KW-0963">Cytoplasm</keyword>
<evidence type="ECO:0000256" key="9">
    <source>
        <dbReference type="ARBA" id="ARBA00022741"/>
    </source>
</evidence>
<dbReference type="Gene3D" id="3.40.50.1260">
    <property type="entry name" value="Phosphoglycerate kinase, N-terminal domain"/>
    <property type="match status" value="2"/>
</dbReference>
<evidence type="ECO:0000256" key="7">
    <source>
        <dbReference type="ARBA" id="ARBA00022490"/>
    </source>
</evidence>
<evidence type="ECO:0000256" key="8">
    <source>
        <dbReference type="ARBA" id="ARBA00022679"/>
    </source>
</evidence>
<evidence type="ECO:0000256" key="10">
    <source>
        <dbReference type="ARBA" id="ARBA00022777"/>
    </source>
</evidence>
<feature type="binding site" evidence="13">
    <location>
        <position position="37"/>
    </location>
    <ligand>
        <name>substrate</name>
    </ligand>
</feature>
<evidence type="ECO:0000256" key="12">
    <source>
        <dbReference type="ARBA" id="ARBA00023152"/>
    </source>
</evidence>
<dbReference type="PANTHER" id="PTHR11406:SF23">
    <property type="entry name" value="PHOSPHOGLYCERATE KINASE 1, CHLOROPLASTIC-RELATED"/>
    <property type="match status" value="1"/>
</dbReference>
<keyword evidence="11 13" id="KW-0067">ATP-binding</keyword>
<dbReference type="EMBL" id="AY140910">
    <property type="protein sequence ID" value="AAN10195.1"/>
    <property type="molecule type" value="Genomic_DNA"/>
</dbReference>
<evidence type="ECO:0000256" key="4">
    <source>
        <dbReference type="ARBA" id="ARBA00011245"/>
    </source>
</evidence>
<feature type="binding site" evidence="13">
    <location>
        <begin position="351"/>
        <end position="354"/>
    </location>
    <ligand>
        <name>ATP</name>
        <dbReference type="ChEBI" id="CHEBI:30616"/>
    </ligand>
</feature>
<keyword evidence="8 13" id="KW-0808">Transferase</keyword>
<reference evidence="17" key="1">
    <citation type="journal article" date="2003" name="Curr. Microbiol.">
        <title>Phylogenetic evidence for two new insect-associated Chlamydia of the family Simkaniaceae.</title>
        <authorList>
            <person name="Thao M.L."/>
            <person name="Baumann L."/>
            <person name="Hess J.M."/>
            <person name="Falk B.W."/>
            <person name="Ng J.C."/>
            <person name="Gullan P.J."/>
            <person name="Baumann P."/>
        </authorList>
    </citation>
    <scope>NUCLEOTIDE SEQUENCE</scope>
    <source>
        <strain evidence="17">Falk</strain>
    </source>
</reference>
<evidence type="ECO:0000256" key="15">
    <source>
        <dbReference type="PIRSR" id="PIRSR000724-2"/>
    </source>
</evidence>
<evidence type="ECO:0000256" key="1">
    <source>
        <dbReference type="ARBA" id="ARBA00000642"/>
    </source>
</evidence>
<dbReference type="HAMAP" id="MF_00145">
    <property type="entry name" value="Phosphoglyc_kinase"/>
    <property type="match status" value="1"/>
</dbReference>
<evidence type="ECO:0000256" key="16">
    <source>
        <dbReference type="RuleBase" id="RU000532"/>
    </source>
</evidence>
<feature type="binding site" evidence="14">
    <location>
        <position position="154"/>
    </location>
    <ligand>
        <name>(2R)-3-phosphoglycerate</name>
        <dbReference type="ChEBI" id="CHEBI:58272"/>
    </ligand>
</feature>
<dbReference type="GO" id="GO:0004618">
    <property type="term" value="F:phosphoglycerate kinase activity"/>
    <property type="evidence" value="ECO:0007669"/>
    <property type="project" value="UniProtKB-UniRule"/>
</dbReference>
<feature type="binding site" evidence="13 14">
    <location>
        <begin position="21"/>
        <end position="23"/>
    </location>
    <ligand>
        <name>substrate</name>
    </ligand>
</feature>
<comment type="pathway">
    <text evidence="2 13">Carbohydrate degradation; glycolysis; pyruvate from D-glyceraldehyde 3-phosphate: step 2/5.</text>
</comment>
<sequence>MDKLSLRDLKLNQKRVLMRVDFNVPLNADGSIRDATRIILTLPSIEYILRQKGRLVLISHLGRPKGSFDSKVSLRPCAQKLGELLGKEVGFCFDCIGAEVQKRVQNLNPGEVLLLENLRFHKGEESPEKDPGFAQSLAELGDVYINDAFGAAHRSHASIVPIAQFFPANCGVGFLMEKEIAAFSKIYLNPNRPFYAMVGGAKIGNKIDILQALSKRVDGLFIGGGMAFTFFKAKGLAIGESICDESRLKFARDFLKECERKGIRLHLPIDVVVTNGKKIQTVQIKGGVPDKWEGKDIGPQTVELWSKELNRGATLFWNGPMGVFEERAFASGTERLAHFLSEVPGDVTIGGGDLVAAVQSLNLEKKLSHVSSGGGASLEFLANGTLPGVEALSNK</sequence>
<dbReference type="PANTHER" id="PTHR11406">
    <property type="entry name" value="PHOSPHOGLYCERATE KINASE"/>
    <property type="match status" value="1"/>
</dbReference>
<evidence type="ECO:0000256" key="2">
    <source>
        <dbReference type="ARBA" id="ARBA00004838"/>
    </source>
</evidence>
<organism evidence="17">
    <name type="scientific">Candidatus Fritschea bemisiae</name>
    <dbReference type="NCBI Taxonomy" id="206681"/>
    <lineage>
        <taxon>Bacteria</taxon>
        <taxon>Pseudomonadati</taxon>
        <taxon>Chlamydiota</taxon>
        <taxon>Chlamydiia</taxon>
        <taxon>Parachlamydiales</taxon>
        <taxon>Simkaniaceae</taxon>
        <taxon>Candidatus Fritschea</taxon>
    </lineage>
</organism>
<protein>
    <recommendedName>
        <fullName evidence="6 13">Phosphoglycerate kinase</fullName>
        <ecNumber evidence="5 13">2.7.2.3</ecNumber>
    </recommendedName>
</protein>
<feature type="binding site" evidence="13">
    <location>
        <position position="154"/>
    </location>
    <ligand>
        <name>substrate</name>
    </ligand>
</feature>
<feature type="binding site" evidence="13">
    <location>
        <position position="119"/>
    </location>
    <ligand>
        <name>substrate</name>
    </ligand>
</feature>
<dbReference type="EC" id="2.7.2.3" evidence="5 13"/>
<dbReference type="Pfam" id="PF00162">
    <property type="entry name" value="PGK"/>
    <property type="match status" value="1"/>
</dbReference>
<comment type="subunit">
    <text evidence="4 13">Monomer.</text>
</comment>
<evidence type="ECO:0000256" key="3">
    <source>
        <dbReference type="ARBA" id="ARBA00008982"/>
    </source>
</evidence>
<dbReference type="FunFam" id="3.40.50.1260:FF:000006">
    <property type="entry name" value="Phosphoglycerate kinase"/>
    <property type="match status" value="1"/>
</dbReference>
<name>Q7X393_9BACT</name>
<dbReference type="FunFam" id="3.40.50.1260:FF:000031">
    <property type="entry name" value="Phosphoglycerate kinase 1"/>
    <property type="match status" value="1"/>
</dbReference>
<dbReference type="GO" id="GO:0043531">
    <property type="term" value="F:ADP binding"/>
    <property type="evidence" value="ECO:0007669"/>
    <property type="project" value="TreeGrafter"/>
</dbReference>
<gene>
    <name evidence="13 17" type="primary">pgk</name>
</gene>
<feature type="binding site" evidence="13 14">
    <location>
        <begin position="60"/>
        <end position="63"/>
    </location>
    <ligand>
        <name>substrate</name>
    </ligand>
</feature>
<dbReference type="PROSITE" id="PS00111">
    <property type="entry name" value="PGLYCERATE_KINASE"/>
    <property type="match status" value="1"/>
</dbReference>
<dbReference type="GO" id="GO:0005524">
    <property type="term" value="F:ATP binding"/>
    <property type="evidence" value="ECO:0007669"/>
    <property type="project" value="UniProtKB-KW"/>
</dbReference>
<reference evidence="17" key="2">
    <citation type="journal article" date="2005" name="Int. J. Syst. Evol. Microbiol.">
        <title>Novel chlamydiae in whiteflies and scale insects: endosymbionts 'Candidatus Fritschea bemisiae' strain Falk and 'Candidatus Fritschea eriococci' strain Elm.</title>
        <authorList>
            <person name="Everett K.D."/>
            <person name="Thao M."/>
            <person name="Horn M."/>
            <person name="Dyszynski G.E."/>
            <person name="Baumann P."/>
        </authorList>
    </citation>
    <scope>NUCLEOTIDE SEQUENCE</scope>
    <source>
        <strain evidence="17">Falk</strain>
    </source>
</reference>
<dbReference type="InterPro" id="IPR015911">
    <property type="entry name" value="Phosphoglycerate_kinase_CS"/>
</dbReference>
<dbReference type="GO" id="GO:0006094">
    <property type="term" value="P:gluconeogenesis"/>
    <property type="evidence" value="ECO:0007669"/>
    <property type="project" value="TreeGrafter"/>
</dbReference>
<dbReference type="GO" id="GO:0005829">
    <property type="term" value="C:cytosol"/>
    <property type="evidence" value="ECO:0007669"/>
    <property type="project" value="TreeGrafter"/>
</dbReference>
<evidence type="ECO:0000313" key="17">
    <source>
        <dbReference type="EMBL" id="AAN10195.1"/>
    </source>
</evidence>
<dbReference type="SUPFAM" id="SSF53748">
    <property type="entry name" value="Phosphoglycerate kinase"/>
    <property type="match status" value="1"/>
</dbReference>
<keyword evidence="9 13" id="KW-0547">Nucleotide-binding</keyword>
<comment type="catalytic activity">
    <reaction evidence="1 13 16">
        <text>(2R)-3-phosphoglycerate + ATP = (2R)-3-phospho-glyceroyl phosphate + ADP</text>
        <dbReference type="Rhea" id="RHEA:14801"/>
        <dbReference type="ChEBI" id="CHEBI:30616"/>
        <dbReference type="ChEBI" id="CHEBI:57604"/>
        <dbReference type="ChEBI" id="CHEBI:58272"/>
        <dbReference type="ChEBI" id="CHEBI:456216"/>
        <dbReference type="EC" id="2.7.2.3"/>
    </reaction>
</comment>
<proteinExistence type="inferred from homology"/>
<comment type="subcellular location">
    <subcellularLocation>
        <location evidence="13">Cytoplasm</location>
    </subcellularLocation>
</comment>
<evidence type="ECO:0000256" key="13">
    <source>
        <dbReference type="HAMAP-Rule" id="MF_00145"/>
    </source>
</evidence>
<evidence type="ECO:0000256" key="14">
    <source>
        <dbReference type="PIRSR" id="PIRSR000724-1"/>
    </source>
</evidence>
<feature type="binding site" evidence="13 15">
    <location>
        <position position="206"/>
    </location>
    <ligand>
        <name>ATP</name>
        <dbReference type="ChEBI" id="CHEBI:30616"/>
    </ligand>
</feature>